<dbReference type="PANTHER" id="PTHR45947:SF3">
    <property type="entry name" value="SULFOQUINOVOSYL TRANSFERASE SQD2"/>
    <property type="match status" value="1"/>
</dbReference>
<evidence type="ECO:0000259" key="1">
    <source>
        <dbReference type="Pfam" id="PF13439"/>
    </source>
</evidence>
<accession>A0ABU6K5P3</accession>
<comment type="caution">
    <text evidence="2">The sequence shown here is derived from an EMBL/GenBank/DDBJ whole genome shotgun (WGS) entry which is preliminary data.</text>
</comment>
<dbReference type="Pfam" id="PF13692">
    <property type="entry name" value="Glyco_trans_1_4"/>
    <property type="match status" value="1"/>
</dbReference>
<feature type="domain" description="Glycosyltransferase subfamily 4-like N-terminal" evidence="1">
    <location>
        <begin position="16"/>
        <end position="176"/>
    </location>
</feature>
<dbReference type="SUPFAM" id="SSF53756">
    <property type="entry name" value="UDP-Glycosyltransferase/glycogen phosphorylase"/>
    <property type="match status" value="1"/>
</dbReference>
<dbReference type="Pfam" id="PF13439">
    <property type="entry name" value="Glyco_transf_4"/>
    <property type="match status" value="1"/>
</dbReference>
<dbReference type="InterPro" id="IPR017522">
    <property type="entry name" value="Sugar_tfrase_PEP-CTERM_Stp2"/>
</dbReference>
<dbReference type="PANTHER" id="PTHR45947">
    <property type="entry name" value="SULFOQUINOVOSYL TRANSFERASE SQD2"/>
    <property type="match status" value="1"/>
</dbReference>
<gene>
    <name evidence="2" type="ORF">VVD49_15930</name>
</gene>
<sequence length="384" mass="42515">MRRLRIAHVVYSFKAGGLENVIVQLINKLPAERFEHVVIALTECSEEFARRIEHKDVRFISLQKPPGQIFGMYPRLWRLFRELRPDVLHTCNLAALEVTPVAWLAGIGRRVHVEHGWVVADPDGSNKRYRLMRRLYRPFVTQFVAVSRQLRDYLSGPIGVPPERVALVPNGVDTERFHPADADEPKPDAWPFAGDAWVVGTVGRLDPVKNQKLLIDACAQLVAGDDEAKRRLRLVIVGEGEERAALTRRLMETGMSERAWLPGSRSDVAEMLRVMDCFVLPSIAEGTSCTLQEAMASGLPIVATAVGGNPDVLEHGRCGVLVPSGKVDELAHALSRCLHADPGMAELPAIARRTALAQHALTIMVDAYENLFDPAAKRSPGRTS</sequence>
<proteinExistence type="predicted"/>
<reference evidence="2 3" key="1">
    <citation type="submission" date="2024-01" db="EMBL/GenBank/DDBJ databases">
        <title>Uliginosibacterium soil sp. nov.</title>
        <authorList>
            <person name="Lv Y."/>
        </authorList>
    </citation>
    <scope>NUCLEOTIDE SEQUENCE [LARGE SCALE GENOMIC DNA]</scope>
    <source>
        <strain evidence="2 3">H3</strain>
    </source>
</reference>
<dbReference type="Gene3D" id="3.40.50.2000">
    <property type="entry name" value="Glycogen Phosphorylase B"/>
    <property type="match status" value="2"/>
</dbReference>
<dbReference type="EMBL" id="JAYXHS010000003">
    <property type="protein sequence ID" value="MEC5387219.1"/>
    <property type="molecule type" value="Genomic_DNA"/>
</dbReference>
<keyword evidence="3" id="KW-1185">Reference proteome</keyword>
<dbReference type="Proteomes" id="UP001331561">
    <property type="component" value="Unassembled WGS sequence"/>
</dbReference>
<dbReference type="InterPro" id="IPR050194">
    <property type="entry name" value="Glycosyltransferase_grp1"/>
</dbReference>
<name>A0ABU6K5P3_9RHOO</name>
<dbReference type="RefSeq" id="WP_327600196.1">
    <property type="nucleotide sequence ID" value="NZ_JAYXHS010000003.1"/>
</dbReference>
<organism evidence="2 3">
    <name type="scientific">Uliginosibacterium silvisoli</name>
    <dbReference type="NCBI Taxonomy" id="3114758"/>
    <lineage>
        <taxon>Bacteria</taxon>
        <taxon>Pseudomonadati</taxon>
        <taxon>Pseudomonadota</taxon>
        <taxon>Betaproteobacteria</taxon>
        <taxon>Rhodocyclales</taxon>
        <taxon>Zoogloeaceae</taxon>
        <taxon>Uliginosibacterium</taxon>
    </lineage>
</organism>
<evidence type="ECO:0000313" key="2">
    <source>
        <dbReference type="EMBL" id="MEC5387219.1"/>
    </source>
</evidence>
<dbReference type="InterPro" id="IPR028098">
    <property type="entry name" value="Glyco_trans_4-like_N"/>
</dbReference>
<dbReference type="NCBIfam" id="TIGR03088">
    <property type="entry name" value="stp2"/>
    <property type="match status" value="1"/>
</dbReference>
<protein>
    <submittedName>
        <fullName evidence="2">TIGR03088 family PEP-CTERM/XrtA system glycosyltransferase</fullName>
    </submittedName>
</protein>
<evidence type="ECO:0000313" key="3">
    <source>
        <dbReference type="Proteomes" id="UP001331561"/>
    </source>
</evidence>